<keyword evidence="4" id="KW-1003">Cell membrane</keyword>
<evidence type="ECO:0000256" key="6">
    <source>
        <dbReference type="ARBA" id="ARBA00022729"/>
    </source>
</evidence>
<keyword evidence="15" id="KW-1185">Reference proteome</keyword>
<dbReference type="CDD" id="cd18987">
    <property type="entry name" value="LGIC_ECD_anion"/>
    <property type="match status" value="1"/>
</dbReference>
<evidence type="ECO:0000256" key="10">
    <source>
        <dbReference type="ARBA" id="ARBA00023303"/>
    </source>
</evidence>
<dbReference type="Gene3D" id="1.20.58.390">
    <property type="entry name" value="Neurotransmitter-gated ion-channel transmembrane domain"/>
    <property type="match status" value="1"/>
</dbReference>
<feature type="transmembrane region" description="Helical" evidence="11">
    <location>
        <begin position="637"/>
        <end position="659"/>
    </location>
</feature>
<dbReference type="GO" id="GO:0005254">
    <property type="term" value="F:chloride channel activity"/>
    <property type="evidence" value="ECO:0007669"/>
    <property type="project" value="UniProtKB-ARBA"/>
</dbReference>
<sequence length="791" mass="89968">MRHSSKDQVALYMTFPGPLTVESNMTPPDPSSNRVKLMWISIFHFVNFRRRAIRLPDEDFTKDELFTLSSNTPQQLETCLFILGKQEIDLTRAQVIWMVIKQIYGSVSDIPEESLKQLGWIISGIPADDFYNITISDVDMVTSFGLYRNLSIHQLTALKLSTENQWGRKTSDQLTSYDLSALKQILCAFNESEIASIHPDSYRDAASELSTLQKCPRSALNQLVALATDETAFGKPSNWNAIQVTSIGCVMNGLSSAHGIPPESMEGITPQIVNCLSPSFLETMSERQLQHFTTNAASSLSSSQRDALSSDQRYALEQAVTGLRYAKRSSAWHFCAQNCSDVKLDPSSSPSELLAYLTHPCFYDRHTSPLHGFNKSETDRINFKLHVYYFKLKPGPTLSFRLHLLVQIRWHDPRLRYKDKISTIPKISGERHALHQIWSPHIYLANERSGLIRNKLNKDIAVHILPDGTVLYTSRLITEVSCWVELGRFPMDKQKCHLTIDTWKFQSGDLKLKWENDTAVTISQEASFLAEYRLTDTIFFTDNQFSEPDHISGHQYNCSSLTVAFHVTRNYGFYIMNYYVPSVLLVVISWVSFWEAPDALPGRTLLGTGTMLTFMTLGVEVSKSLPAVSSMRSNDLWFFGCTAFIFCSLAEFAFVNTLWRYGGEVELKKATSKYILKSSLAAKKPENMRFGRRRSLSCPSSPTTRWENPLKRVVNNELTVKSLSDLEISVPLSELKTRRKETFEISEKPPDPPTTMKMQEIAVWIDKKSRLAFPICFSIFNCIYWTLLLVS</sequence>
<evidence type="ECO:0000259" key="12">
    <source>
        <dbReference type="Pfam" id="PF02931"/>
    </source>
</evidence>
<feature type="domain" description="Neurotransmitter-gated ion-channel transmembrane" evidence="13">
    <location>
        <begin position="579"/>
        <end position="785"/>
    </location>
</feature>
<keyword evidence="5 11" id="KW-0812">Transmembrane</keyword>
<dbReference type="Pfam" id="PF02932">
    <property type="entry name" value="Neur_chan_memb"/>
    <property type="match status" value="1"/>
</dbReference>
<dbReference type="PRINTS" id="PR00252">
    <property type="entry name" value="NRIONCHANNEL"/>
</dbReference>
<proteinExistence type="inferred from homology"/>
<dbReference type="InterPro" id="IPR006028">
    <property type="entry name" value="GABAA/Glycine_rcpt"/>
</dbReference>
<dbReference type="Gene3D" id="2.70.170.10">
    <property type="entry name" value="Neurotransmitter-gated ion-channel ligand-binding domain"/>
    <property type="match status" value="1"/>
</dbReference>
<keyword evidence="9 11" id="KW-0472">Membrane</keyword>
<dbReference type="PRINTS" id="PR00253">
    <property type="entry name" value="GABAARECEPTR"/>
</dbReference>
<evidence type="ECO:0000313" key="15">
    <source>
        <dbReference type="Proteomes" id="UP001367676"/>
    </source>
</evidence>
<keyword evidence="10 11" id="KW-0407">Ion channel</keyword>
<keyword evidence="7 11" id="KW-1133">Transmembrane helix</keyword>
<evidence type="ECO:0000256" key="7">
    <source>
        <dbReference type="ARBA" id="ARBA00022989"/>
    </source>
</evidence>
<evidence type="ECO:0000259" key="13">
    <source>
        <dbReference type="Pfam" id="PF02932"/>
    </source>
</evidence>
<dbReference type="InterPro" id="IPR036734">
    <property type="entry name" value="Neur_chan_lig-bd_sf"/>
</dbReference>
<dbReference type="InterPro" id="IPR006029">
    <property type="entry name" value="Neurotrans-gated_channel_TM"/>
</dbReference>
<dbReference type="GO" id="GO:0099095">
    <property type="term" value="F:ligand-gated monoatomic anion channel activity"/>
    <property type="evidence" value="ECO:0007669"/>
    <property type="project" value="UniProtKB-ARBA"/>
</dbReference>
<dbReference type="InterPro" id="IPR038050">
    <property type="entry name" value="Neuro_actylchol_rec"/>
</dbReference>
<feature type="transmembrane region" description="Helical" evidence="11">
    <location>
        <begin position="771"/>
        <end position="790"/>
    </location>
</feature>
<evidence type="ECO:0000256" key="4">
    <source>
        <dbReference type="ARBA" id="ARBA00022475"/>
    </source>
</evidence>
<name>A0AAN9XX92_9HEMI</name>
<dbReference type="InterPro" id="IPR006202">
    <property type="entry name" value="Neur_chan_lig-bd"/>
</dbReference>
<dbReference type="CDD" id="cd19049">
    <property type="entry name" value="LGIC_TM_anion"/>
    <property type="match status" value="1"/>
</dbReference>
<gene>
    <name evidence="14" type="ORF">V9T40_014811</name>
</gene>
<dbReference type="GO" id="GO:0005230">
    <property type="term" value="F:extracellular ligand-gated monoatomic ion channel activity"/>
    <property type="evidence" value="ECO:0007669"/>
    <property type="project" value="InterPro"/>
</dbReference>
<dbReference type="Proteomes" id="UP001367676">
    <property type="component" value="Unassembled WGS sequence"/>
</dbReference>
<dbReference type="GO" id="GO:0005886">
    <property type="term" value="C:plasma membrane"/>
    <property type="evidence" value="ECO:0007669"/>
    <property type="project" value="UniProtKB-SubCell"/>
</dbReference>
<evidence type="ECO:0000313" key="14">
    <source>
        <dbReference type="EMBL" id="KAK7571207.1"/>
    </source>
</evidence>
<feature type="domain" description="Neurotransmitter-gated ion-channel ligand-binding" evidence="12">
    <location>
        <begin position="352"/>
        <end position="570"/>
    </location>
</feature>
<evidence type="ECO:0000256" key="1">
    <source>
        <dbReference type="ARBA" id="ARBA00004141"/>
    </source>
</evidence>
<dbReference type="SUPFAM" id="SSF63712">
    <property type="entry name" value="Nicotinic receptor ligand binding domain-like"/>
    <property type="match status" value="1"/>
</dbReference>
<dbReference type="EMBL" id="JBBCAQ010000041">
    <property type="protein sequence ID" value="KAK7571207.1"/>
    <property type="molecule type" value="Genomic_DNA"/>
</dbReference>
<dbReference type="PROSITE" id="PS00236">
    <property type="entry name" value="NEUROTR_ION_CHANNEL"/>
    <property type="match status" value="1"/>
</dbReference>
<reference evidence="14 15" key="1">
    <citation type="submission" date="2024-03" db="EMBL/GenBank/DDBJ databases">
        <title>Adaptation during the transition from Ophiocordyceps entomopathogen to insect associate is accompanied by gene loss and intensified selection.</title>
        <authorList>
            <person name="Ward C.M."/>
            <person name="Onetto C.A."/>
            <person name="Borneman A.R."/>
        </authorList>
    </citation>
    <scope>NUCLEOTIDE SEQUENCE [LARGE SCALE GENOMIC DNA]</scope>
    <source>
        <strain evidence="14">AWRI1</strain>
        <tissue evidence="14">Single Adult Female</tissue>
    </source>
</reference>
<protein>
    <submittedName>
        <fullName evidence="14">Uncharacterized protein</fullName>
    </submittedName>
</protein>
<organism evidence="14 15">
    <name type="scientific">Parthenolecanium corni</name>
    <dbReference type="NCBI Taxonomy" id="536013"/>
    <lineage>
        <taxon>Eukaryota</taxon>
        <taxon>Metazoa</taxon>
        <taxon>Ecdysozoa</taxon>
        <taxon>Arthropoda</taxon>
        <taxon>Hexapoda</taxon>
        <taxon>Insecta</taxon>
        <taxon>Pterygota</taxon>
        <taxon>Neoptera</taxon>
        <taxon>Paraneoptera</taxon>
        <taxon>Hemiptera</taxon>
        <taxon>Sternorrhyncha</taxon>
        <taxon>Coccoidea</taxon>
        <taxon>Coccidae</taxon>
        <taxon>Parthenolecanium</taxon>
    </lineage>
</organism>
<feature type="transmembrane region" description="Helical" evidence="11">
    <location>
        <begin position="605"/>
        <end position="625"/>
    </location>
</feature>
<keyword evidence="8 11" id="KW-0406">Ion transport</keyword>
<comment type="similarity">
    <text evidence="11">Belongs to the ligand-gated ion channel (TC 1.A.9) family.</text>
</comment>
<accession>A0AAN9XX92</accession>
<dbReference type="GO" id="GO:0004888">
    <property type="term" value="F:transmembrane signaling receptor activity"/>
    <property type="evidence" value="ECO:0007669"/>
    <property type="project" value="InterPro"/>
</dbReference>
<dbReference type="AlphaFoldDB" id="A0AAN9XX92"/>
<evidence type="ECO:0000256" key="11">
    <source>
        <dbReference type="RuleBase" id="RU000687"/>
    </source>
</evidence>
<evidence type="ECO:0000256" key="9">
    <source>
        <dbReference type="ARBA" id="ARBA00023136"/>
    </source>
</evidence>
<comment type="caution">
    <text evidence="14">The sequence shown here is derived from an EMBL/GenBank/DDBJ whole genome shotgun (WGS) entry which is preliminary data.</text>
</comment>
<dbReference type="SUPFAM" id="SSF90112">
    <property type="entry name" value="Neurotransmitter-gated ion-channel transmembrane pore"/>
    <property type="match status" value="1"/>
</dbReference>
<dbReference type="InterPro" id="IPR006201">
    <property type="entry name" value="Neur_channel"/>
</dbReference>
<feature type="transmembrane region" description="Helical" evidence="11">
    <location>
        <begin position="571"/>
        <end position="593"/>
    </location>
</feature>
<dbReference type="InterPro" id="IPR036719">
    <property type="entry name" value="Neuro-gated_channel_TM_sf"/>
</dbReference>
<dbReference type="PANTHER" id="PTHR18945">
    <property type="entry name" value="NEUROTRANSMITTER GATED ION CHANNEL"/>
    <property type="match status" value="1"/>
</dbReference>
<evidence type="ECO:0000256" key="2">
    <source>
        <dbReference type="ARBA" id="ARBA00004236"/>
    </source>
</evidence>
<evidence type="ECO:0000256" key="3">
    <source>
        <dbReference type="ARBA" id="ARBA00022448"/>
    </source>
</evidence>
<keyword evidence="3 11" id="KW-0813">Transport</keyword>
<comment type="subcellular location">
    <subcellularLocation>
        <location evidence="2">Cell membrane</location>
    </subcellularLocation>
    <subcellularLocation>
        <location evidence="1">Membrane</location>
        <topology evidence="1">Multi-pass membrane protein</topology>
    </subcellularLocation>
</comment>
<keyword evidence="6" id="KW-0732">Signal</keyword>
<dbReference type="Pfam" id="PF02931">
    <property type="entry name" value="Neur_chan_LBD"/>
    <property type="match status" value="1"/>
</dbReference>
<dbReference type="InterPro" id="IPR018000">
    <property type="entry name" value="Neurotransmitter_ion_chnl_CS"/>
</dbReference>
<evidence type="ECO:0000256" key="8">
    <source>
        <dbReference type="ARBA" id="ARBA00023065"/>
    </source>
</evidence>
<evidence type="ECO:0000256" key="5">
    <source>
        <dbReference type="ARBA" id="ARBA00022692"/>
    </source>
</evidence>